<name>A0A9D4NAN6_DREPO</name>
<organism evidence="1 2">
    <name type="scientific">Dreissena polymorpha</name>
    <name type="common">Zebra mussel</name>
    <name type="synonym">Mytilus polymorpha</name>
    <dbReference type="NCBI Taxonomy" id="45954"/>
    <lineage>
        <taxon>Eukaryota</taxon>
        <taxon>Metazoa</taxon>
        <taxon>Spiralia</taxon>
        <taxon>Lophotrochozoa</taxon>
        <taxon>Mollusca</taxon>
        <taxon>Bivalvia</taxon>
        <taxon>Autobranchia</taxon>
        <taxon>Heteroconchia</taxon>
        <taxon>Euheterodonta</taxon>
        <taxon>Imparidentia</taxon>
        <taxon>Neoheterodontei</taxon>
        <taxon>Myida</taxon>
        <taxon>Dreissenoidea</taxon>
        <taxon>Dreissenidae</taxon>
        <taxon>Dreissena</taxon>
    </lineage>
</organism>
<accession>A0A9D4NAN6</accession>
<reference evidence="1" key="1">
    <citation type="journal article" date="2019" name="bioRxiv">
        <title>The Genome of the Zebra Mussel, Dreissena polymorpha: A Resource for Invasive Species Research.</title>
        <authorList>
            <person name="McCartney M.A."/>
            <person name="Auch B."/>
            <person name="Kono T."/>
            <person name="Mallez S."/>
            <person name="Zhang Y."/>
            <person name="Obille A."/>
            <person name="Becker A."/>
            <person name="Abrahante J.E."/>
            <person name="Garbe J."/>
            <person name="Badalamenti J.P."/>
            <person name="Herman A."/>
            <person name="Mangelson H."/>
            <person name="Liachko I."/>
            <person name="Sullivan S."/>
            <person name="Sone E.D."/>
            <person name="Koren S."/>
            <person name="Silverstein K.A.T."/>
            <person name="Beckman K.B."/>
            <person name="Gohl D.M."/>
        </authorList>
    </citation>
    <scope>NUCLEOTIDE SEQUENCE</scope>
    <source>
        <strain evidence="1">Duluth1</strain>
        <tissue evidence="1">Whole animal</tissue>
    </source>
</reference>
<dbReference type="AlphaFoldDB" id="A0A9D4NAN6"/>
<keyword evidence="2" id="KW-1185">Reference proteome</keyword>
<reference evidence="1" key="2">
    <citation type="submission" date="2020-11" db="EMBL/GenBank/DDBJ databases">
        <authorList>
            <person name="McCartney M.A."/>
            <person name="Auch B."/>
            <person name="Kono T."/>
            <person name="Mallez S."/>
            <person name="Becker A."/>
            <person name="Gohl D.M."/>
            <person name="Silverstein K.A.T."/>
            <person name="Koren S."/>
            <person name="Bechman K.B."/>
            <person name="Herman A."/>
            <person name="Abrahante J.E."/>
            <person name="Garbe J."/>
        </authorList>
    </citation>
    <scope>NUCLEOTIDE SEQUENCE</scope>
    <source>
        <strain evidence="1">Duluth1</strain>
        <tissue evidence="1">Whole animal</tissue>
    </source>
</reference>
<evidence type="ECO:0000313" key="1">
    <source>
        <dbReference type="EMBL" id="KAH3891111.1"/>
    </source>
</evidence>
<protein>
    <submittedName>
        <fullName evidence="1">Uncharacterized protein</fullName>
    </submittedName>
</protein>
<feature type="non-terminal residue" evidence="1">
    <location>
        <position position="1"/>
    </location>
</feature>
<sequence length="110" mass="11922">TAAQNEAMLIVNACISAEDEAMLIKLKREEKMEVKGGKETHWIHAALTLPDEEEILSSPEHAELGLPQSLAAKPALGPALNQIDLSGALAEIQRSRVRSRSCFSGMLTDK</sequence>
<dbReference type="EMBL" id="JAIWYP010000001">
    <property type="protein sequence ID" value="KAH3891111.1"/>
    <property type="molecule type" value="Genomic_DNA"/>
</dbReference>
<comment type="caution">
    <text evidence="1">The sequence shown here is derived from an EMBL/GenBank/DDBJ whole genome shotgun (WGS) entry which is preliminary data.</text>
</comment>
<dbReference type="Proteomes" id="UP000828390">
    <property type="component" value="Unassembled WGS sequence"/>
</dbReference>
<proteinExistence type="predicted"/>
<evidence type="ECO:0000313" key="2">
    <source>
        <dbReference type="Proteomes" id="UP000828390"/>
    </source>
</evidence>
<gene>
    <name evidence="1" type="ORF">DPMN_015200</name>
</gene>